<evidence type="ECO:0000256" key="1">
    <source>
        <dbReference type="SAM" id="MobiDB-lite"/>
    </source>
</evidence>
<feature type="region of interest" description="Disordered" evidence="1">
    <location>
        <begin position="63"/>
        <end position="198"/>
    </location>
</feature>
<dbReference type="AlphaFoldDB" id="A0A061IYZ5"/>
<feature type="compositionally biased region" description="Basic residues" evidence="1">
    <location>
        <begin position="13"/>
        <end position="22"/>
    </location>
</feature>
<evidence type="ECO:0000313" key="3">
    <source>
        <dbReference type="Proteomes" id="UP000031737"/>
    </source>
</evidence>
<feature type="region of interest" description="Disordered" evidence="1">
    <location>
        <begin position="1"/>
        <end position="25"/>
    </location>
</feature>
<dbReference type="PANTHER" id="PTHR13452">
    <property type="entry name" value="THUMP DOMAIN CONTAINING PROTEIN 1-RELATED"/>
    <property type="match status" value="1"/>
</dbReference>
<reference evidence="2 3" key="1">
    <citation type="submission" date="2013-07" db="EMBL/GenBank/DDBJ databases">
        <authorList>
            <person name="Stoco P.H."/>
            <person name="Wagner G."/>
            <person name="Gerber A."/>
            <person name="Zaha A."/>
            <person name="Thompson C."/>
            <person name="Bartholomeu D.C."/>
            <person name="Luckemeyer D.D."/>
            <person name="Bahia D."/>
            <person name="Loreto E."/>
            <person name="Prestes E.B."/>
            <person name="Lima F.M."/>
            <person name="Rodrigues-Luiz G."/>
            <person name="Vallejo G.A."/>
            <person name="Filho J.F."/>
            <person name="Monteiro K.M."/>
            <person name="Tyler K.M."/>
            <person name="de Almeida L.G."/>
            <person name="Ortiz M.F."/>
            <person name="Siervo M.A."/>
            <person name="de Moraes M.H."/>
            <person name="Cunha O.L."/>
            <person name="Mendonca-Neto R."/>
            <person name="Silva R."/>
            <person name="Teixeira S.M."/>
            <person name="Murta S.M."/>
            <person name="Sincero T.C."/>
            <person name="Mendes T.A."/>
            <person name="Urmenyi T.P."/>
            <person name="Silva V.G."/>
            <person name="da Rocha W.D."/>
            <person name="Andersson B."/>
            <person name="Romanha A.J."/>
            <person name="Steindel M."/>
            <person name="de Vasconcelos A.T."/>
            <person name="Grisard E.C."/>
        </authorList>
    </citation>
    <scope>NUCLEOTIDE SEQUENCE [LARGE SCALE GENOMIC DNA]</scope>
    <source>
        <strain evidence="2 3">SC58</strain>
    </source>
</reference>
<dbReference type="GO" id="GO:0006400">
    <property type="term" value="P:tRNA modification"/>
    <property type="evidence" value="ECO:0007669"/>
    <property type="project" value="InterPro"/>
</dbReference>
<dbReference type="OrthoDB" id="277550at2759"/>
<dbReference type="InterPro" id="IPR040183">
    <property type="entry name" value="THUMPD1-like"/>
</dbReference>
<dbReference type="Proteomes" id="UP000031737">
    <property type="component" value="Unassembled WGS sequence"/>
</dbReference>
<comment type="caution">
    <text evidence="2">The sequence shown here is derived from an EMBL/GenBank/DDBJ whole genome shotgun (WGS) entry which is preliminary data.</text>
</comment>
<keyword evidence="3" id="KW-1185">Reference proteome</keyword>
<organism evidence="2 3">
    <name type="scientific">Trypanosoma rangeli SC58</name>
    <dbReference type="NCBI Taxonomy" id="429131"/>
    <lineage>
        <taxon>Eukaryota</taxon>
        <taxon>Discoba</taxon>
        <taxon>Euglenozoa</taxon>
        <taxon>Kinetoplastea</taxon>
        <taxon>Metakinetoplastina</taxon>
        <taxon>Trypanosomatida</taxon>
        <taxon>Trypanosomatidae</taxon>
        <taxon>Trypanosoma</taxon>
        <taxon>Herpetosoma</taxon>
    </lineage>
</organism>
<accession>A0A061IYZ5</accession>
<dbReference type="GO" id="GO:0003723">
    <property type="term" value="F:RNA binding"/>
    <property type="evidence" value="ECO:0007669"/>
    <property type="project" value="InterPro"/>
</dbReference>
<feature type="compositionally biased region" description="Basic and acidic residues" evidence="1">
    <location>
        <begin position="63"/>
        <end position="81"/>
    </location>
</feature>
<dbReference type="VEuPathDB" id="TriTrypDB:TRSC58_06066"/>
<name>A0A061IYZ5_TRYRA</name>
<sequence>MPANATYRQGAGRQRHHKHRLGRMLVPHGRVSGLLFTVNPRQEPKALRELRLYLQPLVADLEEAQRKGEEEKADRRREDKTGMPADPAQRKEEPDSPQRDADAAAPIPPSTSSLLEAELAEYVKAGAGGRRGERRRSRAEDTSGITTNDGDKDDTDNNTHHNDSDGGASRDADAGQPPARKRQRHDAGTTQQTAPNYPRWLAQLETGCKGHLMVSIPFPAEERKTATAETENEPAMAKAQISTEGAAETTAPPPTSAEEAEQQGQSAPPHAILYNPLVRTVVERIFDDIEENPRPLLRNCFRLLPCELTCCPTLPEMRAGLERLVEVHFPPAEDPRRLHRVGLSFKVKNNTGVENKKAYFRAALEAALPANRFVVIPASRSKSCDGGVGAMFCILVAHATCAMGVQRRFSERGEYNLHALGAKHLELSSSV</sequence>
<proteinExistence type="predicted"/>
<protein>
    <recommendedName>
        <fullName evidence="4">THUMP domain-containing protein</fullName>
    </recommendedName>
</protein>
<dbReference type="PANTHER" id="PTHR13452:SF10">
    <property type="entry name" value="THUMP DOMAIN-CONTAINING PROTEIN 1"/>
    <property type="match status" value="1"/>
</dbReference>
<evidence type="ECO:0000313" key="2">
    <source>
        <dbReference type="EMBL" id="ESL06262.1"/>
    </source>
</evidence>
<feature type="compositionally biased region" description="Basic and acidic residues" evidence="1">
    <location>
        <begin position="88"/>
        <end position="102"/>
    </location>
</feature>
<gene>
    <name evidence="2" type="ORF">TRSC58_06066</name>
</gene>
<dbReference type="EMBL" id="AUPL01006066">
    <property type="protein sequence ID" value="ESL06262.1"/>
    <property type="molecule type" value="Genomic_DNA"/>
</dbReference>
<evidence type="ECO:0008006" key="4">
    <source>
        <dbReference type="Google" id="ProtNLM"/>
    </source>
</evidence>
<feature type="region of interest" description="Disordered" evidence="1">
    <location>
        <begin position="222"/>
        <end position="271"/>
    </location>
</feature>
<feature type="compositionally biased region" description="Basic and acidic residues" evidence="1">
    <location>
        <begin position="155"/>
        <end position="173"/>
    </location>
</feature>